<evidence type="ECO:0000313" key="5">
    <source>
        <dbReference type="EMBL" id="AWV90316.1"/>
    </source>
</evidence>
<name>A0A2Z4FNL3_9DELT</name>
<dbReference type="CDD" id="cd07023">
    <property type="entry name" value="S49_Sppa_N_C"/>
    <property type="match status" value="1"/>
</dbReference>
<dbReference type="RefSeq" id="WP_111335684.1">
    <property type="nucleotide sequence ID" value="NZ_CP030032.1"/>
</dbReference>
<dbReference type="NCBIfam" id="TIGR00706">
    <property type="entry name" value="SppA_dom"/>
    <property type="match status" value="1"/>
</dbReference>
<comment type="similarity">
    <text evidence="1">Belongs to the peptidase S49 family.</text>
</comment>
<dbReference type="Gene3D" id="3.90.226.10">
    <property type="entry name" value="2-enoyl-CoA Hydratase, Chain A, domain 1"/>
    <property type="match status" value="4"/>
</dbReference>
<dbReference type="InterPro" id="IPR047272">
    <property type="entry name" value="S49_SppA_C"/>
</dbReference>
<sequence length="878" mass="94452">MRNILEMRTRLVKPAARRAAPLWVALAALLAFPTSALAQEEPTPSDGIIFPDQSITTRADATSLEVNPAGLGFMRGMQFALGLQEPSEDFKGVSNEGVGAFLAGGTGAFAAGFSTQWMSRSDLGYRARDFRKYTFGAGVSTGSNLSLGAALNFFGSSDDAALDELMSWDLGLMWRPSANLGFGVRVRDLNQPYFYTPDPSVRQPGSALPIRADLGVALRFWDGRALLDPAVGFSSTGTSLFFRPRVALEPFPGVRIFARTEFDFDLEPDNTSTTWNQTVAGLSLHTYGVGAETAAIADFSGESKFLGSTHLISVGSQRARELAPPERRWQLVNLNGGIAEQPSSGFLRPTIDSFLSLLLKIEQLTNDPSIEGVVFNVGESGLGYAQIWELRQAIARLRAAGKSTVSVLTNPTFRETYLASAAENLWLLPPAPYGADGVSMSMTSYAALLAKAGIEAEFLRIGRYKSAPESYTFRTPSPEATEQITDYLDGLYAQATDAMAGDRSMSAQAYREAVDAVPHLPSDAVEMGLADNVIYLDSIQERLREEFGGHLRLEDRYPTHPAADMRWGSRPEVAVVVISGMIVRGQSGGTPFLNETVSGSDTLTKVFGKLRRDPNIRAVVLRIDSPGGSAVASDLIFREIRQLAKDKPVIASMGNVAASGGYYAAAGGDEIFATPHTLTGSIGIFAGKFSISKLAGMLGVSSTRLQRGARSDSFSLFHPWDAAQREGVSKSITYLYRLFIEQVASTRPLSVDEVDAVGRGHIWDGERAKQHKLVDRIGGLTDAMHRAAELAGLPADAVDYRLYPDDVGIFDPGATAVHAAMLEKLGADVLGMDSSADQLSLDSAVGGLIQHLGRGILMPLLYHDQEALTLLPVVVEVD</sequence>
<dbReference type="InterPro" id="IPR002142">
    <property type="entry name" value="Peptidase_S49"/>
</dbReference>
<proteinExistence type="inferred from homology"/>
<evidence type="ECO:0000256" key="1">
    <source>
        <dbReference type="ARBA" id="ARBA00008683"/>
    </source>
</evidence>
<dbReference type="EMBL" id="CP030032">
    <property type="protein sequence ID" value="AWV90316.1"/>
    <property type="molecule type" value="Genomic_DNA"/>
</dbReference>
<dbReference type="Proteomes" id="UP000249799">
    <property type="component" value="Chromosome"/>
</dbReference>
<evidence type="ECO:0000256" key="3">
    <source>
        <dbReference type="ARBA" id="ARBA00022801"/>
    </source>
</evidence>
<organism evidence="5 6">
    <name type="scientific">Bradymonas sediminis</name>
    <dbReference type="NCBI Taxonomy" id="1548548"/>
    <lineage>
        <taxon>Bacteria</taxon>
        <taxon>Deltaproteobacteria</taxon>
        <taxon>Bradymonadales</taxon>
        <taxon>Bradymonadaceae</taxon>
        <taxon>Bradymonas</taxon>
    </lineage>
</organism>
<keyword evidence="2" id="KW-0645">Protease</keyword>
<dbReference type="PANTHER" id="PTHR33209:SF1">
    <property type="entry name" value="PEPTIDASE S49 DOMAIN-CONTAINING PROTEIN"/>
    <property type="match status" value="1"/>
</dbReference>
<dbReference type="GO" id="GO:0008236">
    <property type="term" value="F:serine-type peptidase activity"/>
    <property type="evidence" value="ECO:0007669"/>
    <property type="project" value="UniProtKB-KW"/>
</dbReference>
<keyword evidence="3" id="KW-0378">Hydrolase</keyword>
<gene>
    <name evidence="5" type="primary">sppA</name>
    <name evidence="5" type="ORF">DN745_13655</name>
</gene>
<dbReference type="SUPFAM" id="SSF52096">
    <property type="entry name" value="ClpP/crotonase"/>
    <property type="match status" value="2"/>
</dbReference>
<evidence type="ECO:0000256" key="4">
    <source>
        <dbReference type="ARBA" id="ARBA00022825"/>
    </source>
</evidence>
<dbReference type="PANTHER" id="PTHR33209">
    <property type="entry name" value="PROTEASE 4"/>
    <property type="match status" value="1"/>
</dbReference>
<dbReference type="SUPFAM" id="SSF56935">
    <property type="entry name" value="Porins"/>
    <property type="match status" value="1"/>
</dbReference>
<keyword evidence="6" id="KW-1185">Reference proteome</keyword>
<dbReference type="OrthoDB" id="9764363at2"/>
<dbReference type="GO" id="GO:0006508">
    <property type="term" value="P:proteolysis"/>
    <property type="evidence" value="ECO:0007669"/>
    <property type="project" value="UniProtKB-KW"/>
</dbReference>
<dbReference type="KEGG" id="bsed:DN745_13655"/>
<dbReference type="InterPro" id="IPR047217">
    <property type="entry name" value="S49_SppA_67K_type_N"/>
</dbReference>
<dbReference type="InterPro" id="IPR029045">
    <property type="entry name" value="ClpP/crotonase-like_dom_sf"/>
</dbReference>
<evidence type="ECO:0000313" key="6">
    <source>
        <dbReference type="Proteomes" id="UP000249799"/>
    </source>
</evidence>
<dbReference type="Gene3D" id="2.40.160.60">
    <property type="entry name" value="Outer membrane protein transport protein (OMPP1/FadL/TodX)"/>
    <property type="match status" value="1"/>
</dbReference>
<dbReference type="CDD" id="cd07018">
    <property type="entry name" value="S49_SppA_67K_type"/>
    <property type="match status" value="1"/>
</dbReference>
<evidence type="ECO:0000256" key="2">
    <source>
        <dbReference type="ARBA" id="ARBA00022670"/>
    </source>
</evidence>
<dbReference type="AlphaFoldDB" id="A0A2Z4FNL3"/>
<keyword evidence="4" id="KW-0720">Serine protease</keyword>
<dbReference type="InterPro" id="IPR004635">
    <property type="entry name" value="Pept_S49_SppA"/>
</dbReference>
<reference evidence="5 6" key="1">
    <citation type="submission" date="2018-06" db="EMBL/GenBank/DDBJ databases">
        <title>Lujinxingia sediminis gen. nov. sp. nov., a new facultative anaerobic member of the class Deltaproteobacteria, and proposal of Lujinxingaceae fam. nov.</title>
        <authorList>
            <person name="Guo L.-Y."/>
            <person name="Li C.-M."/>
            <person name="Wang S."/>
            <person name="Du Z.-J."/>
        </authorList>
    </citation>
    <scope>NUCLEOTIDE SEQUENCE [LARGE SCALE GENOMIC DNA]</scope>
    <source>
        <strain evidence="5 6">FA350</strain>
    </source>
</reference>
<protein>
    <submittedName>
        <fullName evidence="5">Signal peptide peptidase SppA</fullName>
    </submittedName>
</protein>
<dbReference type="Pfam" id="PF01343">
    <property type="entry name" value="Peptidase_S49"/>
    <property type="match status" value="2"/>
</dbReference>
<accession>A0A2Z4FNL3</accession>